<dbReference type="Proteomes" id="UP001157125">
    <property type="component" value="Unassembled WGS sequence"/>
</dbReference>
<feature type="compositionally biased region" description="Basic and acidic residues" evidence="1">
    <location>
        <begin position="135"/>
        <end position="147"/>
    </location>
</feature>
<reference evidence="3" key="1">
    <citation type="journal article" date="2019" name="Int. J. Syst. Evol. Microbiol.">
        <title>The Global Catalogue of Microorganisms (GCM) 10K type strain sequencing project: providing services to taxonomists for standard genome sequencing and annotation.</title>
        <authorList>
            <consortium name="The Broad Institute Genomics Platform"/>
            <consortium name="The Broad Institute Genome Sequencing Center for Infectious Disease"/>
            <person name="Wu L."/>
            <person name="Ma J."/>
        </authorList>
    </citation>
    <scope>NUCLEOTIDE SEQUENCE [LARGE SCALE GENOMIC DNA]</scope>
    <source>
        <strain evidence="3">NBRC 112299</strain>
    </source>
</reference>
<dbReference type="PANTHER" id="PTHR42834:SF1">
    <property type="entry name" value="ENDONUCLEASE_EXONUCLEASE_PHOSPHATASE FAMILY PROTEIN (AFU_ORTHOLOGUE AFUA_3G09210)"/>
    <property type="match status" value="1"/>
</dbReference>
<name>A0ABQ6IFQ2_9MICO</name>
<comment type="caution">
    <text evidence="2">The sequence shown here is derived from an EMBL/GenBank/DDBJ whole genome shotgun (WGS) entry which is preliminary data.</text>
</comment>
<protein>
    <submittedName>
        <fullName evidence="2">Uncharacterized protein</fullName>
    </submittedName>
</protein>
<sequence>MVEPGAEAAALQASNNLAKIKVDDAVNLQNVDPMGRGGEALSAENTLRGGDTVTGLTGVMTYTWSGNSASGNAWRVRPVSAEAATPDFQVTNARPTAAPEVGGDIKVAAFNVLNYFLTTDSGTVCGPEGFKQECRGADSAEELDRQTTKARRGAGGPRR</sequence>
<evidence type="ECO:0000313" key="3">
    <source>
        <dbReference type="Proteomes" id="UP001157125"/>
    </source>
</evidence>
<feature type="compositionally biased region" description="Basic residues" evidence="1">
    <location>
        <begin position="148"/>
        <end position="159"/>
    </location>
</feature>
<dbReference type="PANTHER" id="PTHR42834">
    <property type="entry name" value="ENDONUCLEASE/EXONUCLEASE/PHOSPHATASE FAMILY PROTEIN (AFU_ORTHOLOGUE AFUA_3G09210)"/>
    <property type="match status" value="1"/>
</dbReference>
<dbReference type="RefSeq" id="WP_284328719.1">
    <property type="nucleotide sequence ID" value="NZ_BSUN01000001.1"/>
</dbReference>
<evidence type="ECO:0000313" key="2">
    <source>
        <dbReference type="EMBL" id="GMA36728.1"/>
    </source>
</evidence>
<dbReference type="EMBL" id="BSUN01000001">
    <property type="protein sequence ID" value="GMA36728.1"/>
    <property type="molecule type" value="Genomic_DNA"/>
</dbReference>
<organism evidence="2 3">
    <name type="scientific">Demequina litorisediminis</name>
    <dbReference type="NCBI Taxonomy" id="1849022"/>
    <lineage>
        <taxon>Bacteria</taxon>
        <taxon>Bacillati</taxon>
        <taxon>Actinomycetota</taxon>
        <taxon>Actinomycetes</taxon>
        <taxon>Micrococcales</taxon>
        <taxon>Demequinaceae</taxon>
        <taxon>Demequina</taxon>
    </lineage>
</organism>
<accession>A0ABQ6IFQ2</accession>
<gene>
    <name evidence="2" type="ORF">GCM10025876_29320</name>
</gene>
<proteinExistence type="predicted"/>
<keyword evidence="3" id="KW-1185">Reference proteome</keyword>
<evidence type="ECO:0000256" key="1">
    <source>
        <dbReference type="SAM" id="MobiDB-lite"/>
    </source>
</evidence>
<feature type="region of interest" description="Disordered" evidence="1">
    <location>
        <begin position="135"/>
        <end position="159"/>
    </location>
</feature>